<feature type="compositionally biased region" description="Polar residues" evidence="1">
    <location>
        <begin position="34"/>
        <end position="54"/>
    </location>
</feature>
<gene>
    <name evidence="3" type="ORF">SEMRO_818_G206940.1</name>
</gene>
<feature type="region of interest" description="Disordered" evidence="1">
    <location>
        <begin position="32"/>
        <end position="54"/>
    </location>
</feature>
<reference evidence="3" key="1">
    <citation type="submission" date="2020-06" db="EMBL/GenBank/DDBJ databases">
        <authorList>
            <consortium name="Plant Systems Biology data submission"/>
        </authorList>
    </citation>
    <scope>NUCLEOTIDE SEQUENCE</scope>
    <source>
        <strain evidence="3">D6</strain>
    </source>
</reference>
<keyword evidence="2" id="KW-0732">Signal</keyword>
<accession>A0A9N8ED26</accession>
<keyword evidence="4" id="KW-1185">Reference proteome</keyword>
<evidence type="ECO:0000313" key="4">
    <source>
        <dbReference type="Proteomes" id="UP001153069"/>
    </source>
</evidence>
<dbReference type="EMBL" id="CAICTM010000817">
    <property type="protein sequence ID" value="CAB9516959.1"/>
    <property type="molecule type" value="Genomic_DNA"/>
</dbReference>
<sequence length="349" mass="37146">MRMMRLLATARSALLVWALLLSDAPSVHGHGSLRSLQANSTSDDGNATDSNNDAPTMTPIPFNDLCINAEGPVPVTKRLFDNSNDVNNATGVMAGTTVGATRADQETFNRCAGISFTGVGVWYYVFGTGSILTASTCWPGTDLDTKLSIFSGPNCTSLVCTQGNDDASTTIRGACQHNRLASRASWDTQINQLYYILVHGFNNRVGNFELSVESNNDRCDKAIALSPGDSIRGDSRGALTPFPGTINRCKEGGGLVGEGPSLWYTVMGSGSKLQATTCTDSGQDVSRTFKIHVFESTCGDSDSCIGGHSPTSGCSRYEWDAEDGTEYYILVHAFTASFSGVFDLTISEA</sequence>
<comment type="caution">
    <text evidence="3">The sequence shown here is derived from an EMBL/GenBank/DDBJ whole genome shotgun (WGS) entry which is preliminary data.</text>
</comment>
<feature type="chain" id="PRO_5040288783" evidence="2">
    <location>
        <begin position="30"/>
        <end position="349"/>
    </location>
</feature>
<dbReference type="Proteomes" id="UP001153069">
    <property type="component" value="Unassembled WGS sequence"/>
</dbReference>
<evidence type="ECO:0000256" key="2">
    <source>
        <dbReference type="SAM" id="SignalP"/>
    </source>
</evidence>
<feature type="signal peptide" evidence="2">
    <location>
        <begin position="1"/>
        <end position="29"/>
    </location>
</feature>
<protein>
    <submittedName>
        <fullName evidence="3">Uncharacterized protein</fullName>
    </submittedName>
</protein>
<name>A0A9N8ED26_9STRA</name>
<evidence type="ECO:0000313" key="3">
    <source>
        <dbReference type="EMBL" id="CAB9516959.1"/>
    </source>
</evidence>
<proteinExistence type="predicted"/>
<dbReference type="AlphaFoldDB" id="A0A9N8ED26"/>
<evidence type="ECO:0000256" key="1">
    <source>
        <dbReference type="SAM" id="MobiDB-lite"/>
    </source>
</evidence>
<dbReference type="OrthoDB" id="10671010at2759"/>
<organism evidence="3 4">
    <name type="scientific">Seminavis robusta</name>
    <dbReference type="NCBI Taxonomy" id="568900"/>
    <lineage>
        <taxon>Eukaryota</taxon>
        <taxon>Sar</taxon>
        <taxon>Stramenopiles</taxon>
        <taxon>Ochrophyta</taxon>
        <taxon>Bacillariophyta</taxon>
        <taxon>Bacillariophyceae</taxon>
        <taxon>Bacillariophycidae</taxon>
        <taxon>Naviculales</taxon>
        <taxon>Naviculaceae</taxon>
        <taxon>Seminavis</taxon>
    </lineage>
</organism>